<reference evidence="3 4" key="1">
    <citation type="submission" date="2020-04" db="EMBL/GenBank/DDBJ databases">
        <authorList>
            <person name="De Canck E."/>
        </authorList>
    </citation>
    <scope>NUCLEOTIDE SEQUENCE [LARGE SCALE GENOMIC DNA]</scope>
    <source>
        <strain evidence="3 4">LMG 26858</strain>
    </source>
</reference>
<dbReference type="AlphaFoldDB" id="A0A6S7DW00"/>
<dbReference type="RefSeq" id="WP_175207730.1">
    <property type="nucleotide sequence ID" value="NZ_CADILG010000020.1"/>
</dbReference>
<feature type="transmembrane region" description="Helical" evidence="2">
    <location>
        <begin position="38"/>
        <end position="56"/>
    </location>
</feature>
<keyword evidence="2" id="KW-0812">Transmembrane</keyword>
<sequence>MSKILPAAEAASVAAPEAGRADEGQASRKAAVAWGRRFFWHLCLYIGVILVFVLQAQPTTGSGGPIKVEFQYQQF</sequence>
<keyword evidence="2" id="KW-0472">Membrane</keyword>
<keyword evidence="4" id="KW-1185">Reference proteome</keyword>
<organism evidence="3 4">
    <name type="scientific">Achromobacter anxifer</name>
    <dbReference type="NCBI Taxonomy" id="1287737"/>
    <lineage>
        <taxon>Bacteria</taxon>
        <taxon>Pseudomonadati</taxon>
        <taxon>Pseudomonadota</taxon>
        <taxon>Betaproteobacteria</taxon>
        <taxon>Burkholderiales</taxon>
        <taxon>Alcaligenaceae</taxon>
        <taxon>Achromobacter</taxon>
    </lineage>
</organism>
<keyword evidence="2" id="KW-1133">Transmembrane helix</keyword>
<feature type="region of interest" description="Disordered" evidence="1">
    <location>
        <begin position="1"/>
        <end position="25"/>
    </location>
</feature>
<accession>A0A6S7DW00</accession>
<evidence type="ECO:0000313" key="3">
    <source>
        <dbReference type="EMBL" id="CAB3874529.1"/>
    </source>
</evidence>
<dbReference type="Proteomes" id="UP000494117">
    <property type="component" value="Unassembled WGS sequence"/>
</dbReference>
<name>A0A6S7DW00_9BURK</name>
<dbReference type="EMBL" id="CADILG010000020">
    <property type="protein sequence ID" value="CAB3874529.1"/>
    <property type="molecule type" value="Genomic_DNA"/>
</dbReference>
<gene>
    <name evidence="3" type="ORF">LMG26858_02902</name>
</gene>
<protein>
    <submittedName>
        <fullName evidence="3">Uncharacterized protein</fullName>
    </submittedName>
</protein>
<evidence type="ECO:0000256" key="1">
    <source>
        <dbReference type="SAM" id="MobiDB-lite"/>
    </source>
</evidence>
<evidence type="ECO:0000313" key="4">
    <source>
        <dbReference type="Proteomes" id="UP000494117"/>
    </source>
</evidence>
<proteinExistence type="predicted"/>
<feature type="compositionally biased region" description="Low complexity" evidence="1">
    <location>
        <begin position="7"/>
        <end position="18"/>
    </location>
</feature>
<evidence type="ECO:0000256" key="2">
    <source>
        <dbReference type="SAM" id="Phobius"/>
    </source>
</evidence>